<proteinExistence type="predicted"/>
<organism evidence="2">
    <name type="scientific">Bactrocera latifrons</name>
    <name type="common">Malaysian fruit fly</name>
    <name type="synonym">Chaetodacus latifrons</name>
    <dbReference type="NCBI Taxonomy" id="174628"/>
    <lineage>
        <taxon>Eukaryota</taxon>
        <taxon>Metazoa</taxon>
        <taxon>Ecdysozoa</taxon>
        <taxon>Arthropoda</taxon>
        <taxon>Hexapoda</taxon>
        <taxon>Insecta</taxon>
        <taxon>Pterygota</taxon>
        <taxon>Neoptera</taxon>
        <taxon>Endopterygota</taxon>
        <taxon>Diptera</taxon>
        <taxon>Brachycera</taxon>
        <taxon>Muscomorpha</taxon>
        <taxon>Tephritoidea</taxon>
        <taxon>Tephritidae</taxon>
        <taxon>Bactrocera</taxon>
        <taxon>Bactrocera</taxon>
    </lineage>
</organism>
<evidence type="ECO:0000313" key="2">
    <source>
        <dbReference type="EMBL" id="JAI30000.1"/>
    </source>
</evidence>
<feature type="non-terminal residue" evidence="2">
    <location>
        <position position="358"/>
    </location>
</feature>
<feature type="non-terminal residue" evidence="2">
    <location>
        <position position="1"/>
    </location>
</feature>
<sequence>GTRYLSYGTQRYERQREQQHRQRGSNGVEVVAVVATSANKRQWQHYYRQNTYLRPKQRQQQTLVKVQMPLNAMWQQHGARKKRYRRSLMTDETFESIDLITGTHARHDDDEMKAHERVINNANNSKHKLKNGNSDSVDKAKDSSDSDDDDSEMLTVGNSANADSFVVTQKAITKGVELQLTSKKMIELVAQTAGVPNMVDTNVVRKSSELMASNTAIVAEHKRNSKRLQTKTSNQAKQSTAAKTRCLTPVDASAPHKCQRLPLTNTQTASNSAEDALSNKALNETPKEYINIAAVQTDYDKHNSNNTSNSKPITQRDNISNAQTSQINKLLNLNQNSNDDKEITAADRTGVEDAAAQT</sequence>
<feature type="region of interest" description="Disordered" evidence="1">
    <location>
        <begin position="1"/>
        <end position="25"/>
    </location>
</feature>
<feature type="region of interest" description="Disordered" evidence="1">
    <location>
        <begin position="333"/>
        <end position="358"/>
    </location>
</feature>
<gene>
    <name evidence="2" type="ORF">c0_g1_i1</name>
</gene>
<accession>A0A0K8UUG8</accession>
<reference evidence="2" key="1">
    <citation type="submission" date="2015-06" db="EMBL/GenBank/DDBJ databases">
        <authorList>
            <person name="Hoefler B.C."/>
            <person name="Straight P.D."/>
        </authorList>
    </citation>
    <scope>NUCLEOTIDE SEQUENCE</scope>
</reference>
<feature type="compositionally biased region" description="Polar residues" evidence="1">
    <location>
        <begin position="230"/>
        <end position="242"/>
    </location>
</feature>
<feature type="region of interest" description="Disordered" evidence="1">
    <location>
        <begin position="120"/>
        <end position="156"/>
    </location>
</feature>
<name>A0A0K8UUG8_BACLA</name>
<feature type="compositionally biased region" description="Basic and acidic residues" evidence="1">
    <location>
        <begin position="338"/>
        <end position="351"/>
    </location>
</feature>
<dbReference type="AlphaFoldDB" id="A0A0K8UUG8"/>
<protein>
    <submittedName>
        <fullName evidence="2">Uncharacterized protein</fullName>
    </submittedName>
</protein>
<feature type="compositionally biased region" description="Basic and acidic residues" evidence="1">
    <location>
        <begin position="11"/>
        <end position="20"/>
    </location>
</feature>
<evidence type="ECO:0000256" key="1">
    <source>
        <dbReference type="SAM" id="MobiDB-lite"/>
    </source>
</evidence>
<feature type="region of interest" description="Disordered" evidence="1">
    <location>
        <begin position="223"/>
        <end position="248"/>
    </location>
</feature>
<dbReference type="EMBL" id="GDHF01022314">
    <property type="protein sequence ID" value="JAI30000.1"/>
    <property type="molecule type" value="Transcribed_RNA"/>
</dbReference>